<dbReference type="AlphaFoldDB" id="A0A8H3ZVW5"/>
<name>A0A8H3ZVW5_9PEZI</name>
<keyword evidence="2" id="KW-1185">Reference proteome</keyword>
<sequence length="138" mass="14752">MELAVGLRGSPAKEAALATAAASGDTAARQATIVLLAAKAPSEPVLRRVVVAPLLPLRNLRQRAAKQAQITAAVAQTDILVHRERVVRRTDIVAPQATFAGLAARHRSLLELARPALHRHVPARHQATRRALLTTIIV</sequence>
<organism evidence="1 2">
    <name type="scientific">Colletotrichum asianum</name>
    <dbReference type="NCBI Taxonomy" id="702518"/>
    <lineage>
        <taxon>Eukaryota</taxon>
        <taxon>Fungi</taxon>
        <taxon>Dikarya</taxon>
        <taxon>Ascomycota</taxon>
        <taxon>Pezizomycotina</taxon>
        <taxon>Sordariomycetes</taxon>
        <taxon>Hypocreomycetidae</taxon>
        <taxon>Glomerellales</taxon>
        <taxon>Glomerellaceae</taxon>
        <taxon>Colletotrichum</taxon>
        <taxon>Colletotrichum gloeosporioides species complex</taxon>
    </lineage>
</organism>
<accession>A0A8H3ZVW5</accession>
<gene>
    <name evidence="1" type="ORF">GQ607_007017</name>
</gene>
<protein>
    <submittedName>
        <fullName evidence="1">Uncharacterized protein</fullName>
    </submittedName>
</protein>
<evidence type="ECO:0000313" key="1">
    <source>
        <dbReference type="EMBL" id="KAF0325885.1"/>
    </source>
</evidence>
<comment type="caution">
    <text evidence="1">The sequence shown here is derived from an EMBL/GenBank/DDBJ whole genome shotgun (WGS) entry which is preliminary data.</text>
</comment>
<dbReference type="Proteomes" id="UP000434172">
    <property type="component" value="Unassembled WGS sequence"/>
</dbReference>
<evidence type="ECO:0000313" key="2">
    <source>
        <dbReference type="Proteomes" id="UP000434172"/>
    </source>
</evidence>
<proteinExistence type="predicted"/>
<reference evidence="1 2" key="1">
    <citation type="submission" date="2019-12" db="EMBL/GenBank/DDBJ databases">
        <title>A genome sequence resource for the geographically widespread anthracnose pathogen Colletotrichum asianum.</title>
        <authorList>
            <person name="Meng Y."/>
        </authorList>
    </citation>
    <scope>NUCLEOTIDE SEQUENCE [LARGE SCALE GENOMIC DNA]</scope>
    <source>
        <strain evidence="1 2">ICMP 18580</strain>
    </source>
</reference>
<dbReference type="EMBL" id="WOWK01000034">
    <property type="protein sequence ID" value="KAF0325885.1"/>
    <property type="molecule type" value="Genomic_DNA"/>
</dbReference>